<feature type="compositionally biased region" description="Gly residues" evidence="1">
    <location>
        <begin position="230"/>
        <end position="241"/>
    </location>
</feature>
<evidence type="ECO:0000313" key="3">
    <source>
        <dbReference type="Proteomes" id="UP000054166"/>
    </source>
</evidence>
<dbReference type="OrthoDB" id="10065185at2759"/>
<dbReference type="InterPro" id="IPR035979">
    <property type="entry name" value="RBD_domain_sf"/>
</dbReference>
<dbReference type="GO" id="GO:0006397">
    <property type="term" value="P:mRNA processing"/>
    <property type="evidence" value="ECO:0007669"/>
    <property type="project" value="UniProtKB-KW"/>
</dbReference>
<feature type="region of interest" description="Disordered" evidence="1">
    <location>
        <begin position="1"/>
        <end position="89"/>
    </location>
</feature>
<evidence type="ECO:0000313" key="2">
    <source>
        <dbReference type="EMBL" id="KIM84186.1"/>
    </source>
</evidence>
<gene>
    <name evidence="2" type="ORF">PILCRDRAFT_818515</name>
</gene>
<dbReference type="Proteomes" id="UP000054166">
    <property type="component" value="Unassembled WGS sequence"/>
</dbReference>
<feature type="region of interest" description="Disordered" evidence="1">
    <location>
        <begin position="356"/>
        <end position="375"/>
    </location>
</feature>
<organism evidence="2 3">
    <name type="scientific">Piloderma croceum (strain F 1598)</name>
    <dbReference type="NCBI Taxonomy" id="765440"/>
    <lineage>
        <taxon>Eukaryota</taxon>
        <taxon>Fungi</taxon>
        <taxon>Dikarya</taxon>
        <taxon>Basidiomycota</taxon>
        <taxon>Agaricomycotina</taxon>
        <taxon>Agaricomycetes</taxon>
        <taxon>Agaricomycetidae</taxon>
        <taxon>Atheliales</taxon>
        <taxon>Atheliaceae</taxon>
        <taxon>Piloderma</taxon>
    </lineage>
</organism>
<dbReference type="STRING" id="765440.A0A0C3G0J9"/>
<reference evidence="3" key="2">
    <citation type="submission" date="2015-01" db="EMBL/GenBank/DDBJ databases">
        <title>Evolutionary Origins and Diversification of the Mycorrhizal Mutualists.</title>
        <authorList>
            <consortium name="DOE Joint Genome Institute"/>
            <consortium name="Mycorrhizal Genomics Consortium"/>
            <person name="Kohler A."/>
            <person name="Kuo A."/>
            <person name="Nagy L.G."/>
            <person name="Floudas D."/>
            <person name="Copeland A."/>
            <person name="Barry K.W."/>
            <person name="Cichocki N."/>
            <person name="Veneault-Fourrey C."/>
            <person name="LaButti K."/>
            <person name="Lindquist E.A."/>
            <person name="Lipzen A."/>
            <person name="Lundell T."/>
            <person name="Morin E."/>
            <person name="Murat C."/>
            <person name="Riley R."/>
            <person name="Ohm R."/>
            <person name="Sun H."/>
            <person name="Tunlid A."/>
            <person name="Henrissat B."/>
            <person name="Grigoriev I.V."/>
            <person name="Hibbett D.S."/>
            <person name="Martin F."/>
        </authorList>
    </citation>
    <scope>NUCLEOTIDE SEQUENCE [LARGE SCALE GENOMIC DNA]</scope>
    <source>
        <strain evidence="3">F 1598</strain>
    </source>
</reference>
<dbReference type="SUPFAM" id="SSF54928">
    <property type="entry name" value="RNA-binding domain, RBD"/>
    <property type="match status" value="1"/>
</dbReference>
<feature type="compositionally biased region" description="Acidic residues" evidence="1">
    <location>
        <begin position="1"/>
        <end position="14"/>
    </location>
</feature>
<dbReference type="CDD" id="cd12372">
    <property type="entry name" value="RRM_CFIm68_CFIm59"/>
    <property type="match status" value="1"/>
</dbReference>
<dbReference type="InterPro" id="IPR034772">
    <property type="entry name" value="CPSF6/7"/>
</dbReference>
<protein>
    <recommendedName>
        <fullName evidence="4">RRM domain-containing protein</fullName>
    </recommendedName>
</protein>
<dbReference type="HOGENOM" id="CLU_033916_0_1_1"/>
<keyword evidence="3" id="KW-1185">Reference proteome</keyword>
<dbReference type="GO" id="GO:0003676">
    <property type="term" value="F:nucleic acid binding"/>
    <property type="evidence" value="ECO:0007669"/>
    <property type="project" value="InterPro"/>
</dbReference>
<sequence length="375" mass="38960">MPDEDFDIYGEDEGYSASANAQNGEDHRFPEEEQISTVTTSNEPGVGQKRPRVEEDVKEEQSPPPRPNPTNQQVSNPNSLNGNYNGNGAGMGMVQGQGVVHGQGMVQGQDMRYDALYIGDLQWWTTDEDLRLIAENLGITVSHKDITFSEHKVNGKSKGIAWVECGNFANAAALKDWFDNNEFQNRRASATFASSFEGNPFRTLPKEPPPRNGPQQTGAPIPSGGNAPMGRGGGGGGGFRGGPPAHNQMGGAQNMMGMRGGGMMGGGMMRGMPGMIGMGGNGFGGGPFMGGGGRGVVPQGPRGGMMQGGGGRGGMMGGGGGMGMGMGMMPGMPMGGGRGGFGGGMQQQGHFNPAFMQGQGGMQGPNKRFKTEDSV</sequence>
<feature type="compositionally biased region" description="Basic and acidic residues" evidence="1">
    <location>
        <begin position="51"/>
        <end position="61"/>
    </location>
</feature>
<dbReference type="AlphaFoldDB" id="A0A0C3G0J9"/>
<dbReference type="InterPro" id="IPR012677">
    <property type="entry name" value="Nucleotide-bd_a/b_plait_sf"/>
</dbReference>
<evidence type="ECO:0008006" key="4">
    <source>
        <dbReference type="Google" id="ProtNLM"/>
    </source>
</evidence>
<feature type="region of interest" description="Disordered" evidence="1">
    <location>
        <begin position="194"/>
        <end position="247"/>
    </location>
</feature>
<accession>A0A0C3G0J9</accession>
<dbReference type="PANTHER" id="PTHR23204">
    <property type="entry name" value="CLEAVAGE AND POLYADENYLATION SPECIFIC FACTOR"/>
    <property type="match status" value="1"/>
</dbReference>
<dbReference type="InParanoid" id="A0A0C3G0J9"/>
<proteinExistence type="predicted"/>
<dbReference type="EMBL" id="KN832988">
    <property type="protein sequence ID" value="KIM84186.1"/>
    <property type="molecule type" value="Genomic_DNA"/>
</dbReference>
<dbReference type="GO" id="GO:0005634">
    <property type="term" value="C:nucleus"/>
    <property type="evidence" value="ECO:0007669"/>
    <property type="project" value="UniProtKB-SubCell"/>
</dbReference>
<reference evidence="2 3" key="1">
    <citation type="submission" date="2014-04" db="EMBL/GenBank/DDBJ databases">
        <authorList>
            <consortium name="DOE Joint Genome Institute"/>
            <person name="Kuo A."/>
            <person name="Tarkka M."/>
            <person name="Buscot F."/>
            <person name="Kohler A."/>
            <person name="Nagy L.G."/>
            <person name="Floudas D."/>
            <person name="Copeland A."/>
            <person name="Barry K.W."/>
            <person name="Cichocki N."/>
            <person name="Veneault-Fourrey C."/>
            <person name="LaButti K."/>
            <person name="Lindquist E.A."/>
            <person name="Lipzen A."/>
            <person name="Lundell T."/>
            <person name="Morin E."/>
            <person name="Murat C."/>
            <person name="Sun H."/>
            <person name="Tunlid A."/>
            <person name="Henrissat B."/>
            <person name="Grigoriev I.V."/>
            <person name="Hibbett D.S."/>
            <person name="Martin F."/>
            <person name="Nordberg H.P."/>
            <person name="Cantor M.N."/>
            <person name="Hua S.X."/>
        </authorList>
    </citation>
    <scope>NUCLEOTIDE SEQUENCE [LARGE SCALE GENOMIC DNA]</scope>
    <source>
        <strain evidence="2 3">F 1598</strain>
    </source>
</reference>
<dbReference type="Gene3D" id="3.30.70.330">
    <property type="match status" value="1"/>
</dbReference>
<evidence type="ECO:0000256" key="1">
    <source>
        <dbReference type="SAM" id="MobiDB-lite"/>
    </source>
</evidence>
<name>A0A0C3G0J9_PILCF</name>